<feature type="domain" description="G" evidence="3">
    <location>
        <begin position="52"/>
        <end position="165"/>
    </location>
</feature>
<reference evidence="4 5" key="1">
    <citation type="submission" date="2019-09" db="EMBL/GenBank/DDBJ databases">
        <title>Phylogeny of genus Pseudoclavibacter and closely related genus.</title>
        <authorList>
            <person name="Li Y."/>
        </authorList>
    </citation>
    <scope>NUCLEOTIDE SEQUENCE [LARGE SCALE GENOMIC DNA]</scope>
    <source>
        <strain evidence="4 5">DSM 23821</strain>
    </source>
</reference>
<accession>A0A7J5BQL2</accession>
<comment type="caution">
    <text evidence="4">The sequence shown here is derived from an EMBL/GenBank/DDBJ whole genome shotgun (WGS) entry which is preliminary data.</text>
</comment>
<protein>
    <submittedName>
        <fullName evidence="4">ABC transporter</fullName>
    </submittedName>
</protein>
<dbReference type="SUPFAM" id="SSF52540">
    <property type="entry name" value="P-loop containing nucleoside triphosphate hydrolases"/>
    <property type="match status" value="1"/>
</dbReference>
<dbReference type="Proteomes" id="UP000467240">
    <property type="component" value="Unassembled WGS sequence"/>
</dbReference>
<dbReference type="EMBL" id="WBJZ01000012">
    <property type="protein sequence ID" value="KAB1656297.1"/>
    <property type="molecule type" value="Genomic_DNA"/>
</dbReference>
<dbReference type="RefSeq" id="WP_158040823.1">
    <property type="nucleotide sequence ID" value="NZ_JACCFV010000001.1"/>
</dbReference>
<dbReference type="PANTHER" id="PTHR42698:SF1">
    <property type="entry name" value="GTPASE ERA, MITOCHONDRIAL"/>
    <property type="match status" value="1"/>
</dbReference>
<evidence type="ECO:0000256" key="2">
    <source>
        <dbReference type="SAM" id="Phobius"/>
    </source>
</evidence>
<feature type="transmembrane region" description="Helical" evidence="2">
    <location>
        <begin position="459"/>
        <end position="486"/>
    </location>
</feature>
<dbReference type="GO" id="GO:0005829">
    <property type="term" value="C:cytosol"/>
    <property type="evidence" value="ECO:0007669"/>
    <property type="project" value="TreeGrafter"/>
</dbReference>
<dbReference type="OrthoDB" id="974105at2"/>
<dbReference type="GO" id="GO:0019843">
    <property type="term" value="F:rRNA binding"/>
    <property type="evidence" value="ECO:0007669"/>
    <property type="project" value="TreeGrafter"/>
</dbReference>
<dbReference type="Gene3D" id="3.40.50.300">
    <property type="entry name" value="P-loop containing nucleotide triphosphate hydrolases"/>
    <property type="match status" value="1"/>
</dbReference>
<feature type="compositionally biased region" description="Basic and acidic residues" evidence="1">
    <location>
        <begin position="334"/>
        <end position="343"/>
    </location>
</feature>
<name>A0A7J5BQL2_9MICO</name>
<dbReference type="Pfam" id="PF01926">
    <property type="entry name" value="MMR_HSR1"/>
    <property type="match status" value="1"/>
</dbReference>
<evidence type="ECO:0000259" key="3">
    <source>
        <dbReference type="Pfam" id="PF01926"/>
    </source>
</evidence>
<keyword evidence="2" id="KW-1133">Transmembrane helix</keyword>
<feature type="region of interest" description="Disordered" evidence="1">
    <location>
        <begin position="325"/>
        <end position="344"/>
    </location>
</feature>
<feature type="transmembrane region" description="Helical" evidence="2">
    <location>
        <begin position="410"/>
        <end position="439"/>
    </location>
</feature>
<dbReference type="InterPro" id="IPR027417">
    <property type="entry name" value="P-loop_NTPase"/>
</dbReference>
<dbReference type="AlphaFoldDB" id="A0A7J5BQL2"/>
<proteinExistence type="predicted"/>
<evidence type="ECO:0000256" key="1">
    <source>
        <dbReference type="SAM" id="MobiDB-lite"/>
    </source>
</evidence>
<evidence type="ECO:0000313" key="5">
    <source>
        <dbReference type="Proteomes" id="UP000467240"/>
    </source>
</evidence>
<sequence>MSRPGLDARLAALDRASALGAGRVDPTVEERLAAIAERAHERRGLAGDHTVVGFFGATGSGKSSLFNAVVGEELARAHVRRPTTSEPLAAVWRPEGSEQLLDWLEVRDRRTPHAALAGDPELSAILLDLPDFDSVEASHRAVAERLAGKVDVLVWVVDPQKYADAVVHAEFIEPLRTHGAVTAVVLNQIDLLGADDVPAVVHSLGELLRADGLTGVRVLPASARTGQGVDEVRDVIARFARARIARTKRLEADLDALAADLPPTSTARLPKSLGATLVRDLGRSAGVDDVATAVGRSYAKRAGQVTGWPLTSWLLRLRPDPLRRLHLTSGGPGRDGRDPDLHRTSLPRQSAAQQALAGRAVRSYADAAAEGLDEGWFAAIREHADEALRTLPDELDRAVARTSLGARGSWWWALVGIVQWTALLAALVGVGWYLAAWFLPLAGLPAPTIATVEGWPVPGLLVVGGVLLGILLGLAAQAIGAAVGAARRGRARRRLSAAVARVVDERVVQPIAAERARYDAYADALRVATAGR</sequence>
<gene>
    <name evidence="4" type="ORF">F8O01_10510</name>
</gene>
<evidence type="ECO:0000313" key="4">
    <source>
        <dbReference type="EMBL" id="KAB1656297.1"/>
    </source>
</evidence>
<organism evidence="4 5">
    <name type="scientific">Pseudoclavibacter chungangensis</name>
    <dbReference type="NCBI Taxonomy" id="587635"/>
    <lineage>
        <taxon>Bacteria</taxon>
        <taxon>Bacillati</taxon>
        <taxon>Actinomycetota</taxon>
        <taxon>Actinomycetes</taxon>
        <taxon>Micrococcales</taxon>
        <taxon>Microbacteriaceae</taxon>
        <taxon>Pseudoclavibacter</taxon>
    </lineage>
</organism>
<dbReference type="GO" id="GO:0005525">
    <property type="term" value="F:GTP binding"/>
    <property type="evidence" value="ECO:0007669"/>
    <property type="project" value="InterPro"/>
</dbReference>
<dbReference type="InterPro" id="IPR006073">
    <property type="entry name" value="GTP-bd"/>
</dbReference>
<keyword evidence="2" id="KW-0472">Membrane</keyword>
<dbReference type="PANTHER" id="PTHR42698">
    <property type="entry name" value="GTPASE ERA"/>
    <property type="match status" value="1"/>
</dbReference>
<dbReference type="InterPro" id="IPR005662">
    <property type="entry name" value="GTPase_Era-like"/>
</dbReference>
<dbReference type="GO" id="GO:0043024">
    <property type="term" value="F:ribosomal small subunit binding"/>
    <property type="evidence" value="ECO:0007669"/>
    <property type="project" value="TreeGrafter"/>
</dbReference>
<dbReference type="GO" id="GO:0000028">
    <property type="term" value="P:ribosomal small subunit assembly"/>
    <property type="evidence" value="ECO:0007669"/>
    <property type="project" value="TreeGrafter"/>
</dbReference>
<keyword evidence="5" id="KW-1185">Reference proteome</keyword>
<keyword evidence="2" id="KW-0812">Transmembrane</keyword>